<reference evidence="1" key="2">
    <citation type="submission" date="2025-09" db="UniProtKB">
        <authorList>
            <consortium name="Ensembl"/>
        </authorList>
    </citation>
    <scope>IDENTIFICATION</scope>
</reference>
<dbReference type="Ensembl" id="ENSPSTT00000002708.1">
    <property type="protein sequence ID" value="ENSPSTP00000002580.1"/>
    <property type="gene ID" value="ENSPSTG00000001919.1"/>
</dbReference>
<dbReference type="Gene3D" id="1.20.890.10">
    <property type="entry name" value="cAMP-dependent protein kinase regulatory subunit, dimerization-anchoring domain"/>
    <property type="match status" value="1"/>
</dbReference>
<keyword evidence="2" id="KW-1185">Reference proteome</keyword>
<protein>
    <recommendedName>
        <fullName evidence="3">EFC10 protein</fullName>
    </recommendedName>
</protein>
<name>A0A8C9EMU0_PAVCR</name>
<evidence type="ECO:0000313" key="2">
    <source>
        <dbReference type="Proteomes" id="UP000694428"/>
    </source>
</evidence>
<dbReference type="PANTHER" id="PTHR21847:SF1">
    <property type="entry name" value="EF-HAND CALCIUM-BINDING DOMAIN-CONTAINING PROTEIN 10"/>
    <property type="match status" value="1"/>
</dbReference>
<reference evidence="1" key="1">
    <citation type="submission" date="2025-08" db="UniProtKB">
        <authorList>
            <consortium name="Ensembl"/>
        </authorList>
    </citation>
    <scope>IDENTIFICATION</scope>
</reference>
<organism evidence="1 2">
    <name type="scientific">Pavo cristatus</name>
    <name type="common">Indian peafowl</name>
    <name type="synonym">Blue peafowl</name>
    <dbReference type="NCBI Taxonomy" id="9049"/>
    <lineage>
        <taxon>Eukaryota</taxon>
        <taxon>Metazoa</taxon>
        <taxon>Chordata</taxon>
        <taxon>Craniata</taxon>
        <taxon>Vertebrata</taxon>
        <taxon>Euteleostomi</taxon>
        <taxon>Archelosauria</taxon>
        <taxon>Archosauria</taxon>
        <taxon>Dinosauria</taxon>
        <taxon>Saurischia</taxon>
        <taxon>Theropoda</taxon>
        <taxon>Coelurosauria</taxon>
        <taxon>Aves</taxon>
        <taxon>Neognathae</taxon>
        <taxon>Galloanserae</taxon>
        <taxon>Galliformes</taxon>
        <taxon>Phasianidae</taxon>
        <taxon>Phasianinae</taxon>
        <taxon>Pavo</taxon>
    </lineage>
</organism>
<evidence type="ECO:0008006" key="3">
    <source>
        <dbReference type="Google" id="ProtNLM"/>
    </source>
</evidence>
<dbReference type="PANTHER" id="PTHR21847">
    <property type="entry name" value="EF-HAND CALCIUM-BINDING DOMAIN-CONTAINING PROTEIN 10"/>
    <property type="match status" value="1"/>
</dbReference>
<proteinExistence type="predicted"/>
<dbReference type="SUPFAM" id="SSF47391">
    <property type="entry name" value="Dimerization-anchoring domain of cAMP-dependent PK regulatory subunit"/>
    <property type="match status" value="1"/>
</dbReference>
<evidence type="ECO:0000313" key="1">
    <source>
        <dbReference type="Ensembl" id="ENSPSTP00000002580.1"/>
    </source>
</evidence>
<dbReference type="InterPro" id="IPR039879">
    <property type="entry name" value="EFC10"/>
</dbReference>
<accession>A0A8C9EMU0</accession>
<dbReference type="AlphaFoldDB" id="A0A8C9EMU0"/>
<sequence>RAMAAGEQQSREYLERHGLPALLHRLAALLLYHRPERPRQFLVQALEAVRAARRGEAAMPCVLDEADVEAVFRMLDAAGRGFVTGRQCRPASPKSALLEHERIQAFKRKKKANKKSEVDMYEHVPMYLTFKTVTALR</sequence>
<dbReference type="Proteomes" id="UP000694428">
    <property type="component" value="Unplaced"/>
</dbReference>